<protein>
    <submittedName>
        <fullName evidence="1">Uncharacterized protein</fullName>
    </submittedName>
</protein>
<keyword evidence="2" id="KW-1185">Reference proteome</keyword>
<dbReference type="EMBL" id="LSYV01000001">
    <property type="protein sequence ID" value="KXZ57074.1"/>
    <property type="molecule type" value="Genomic_DNA"/>
</dbReference>
<gene>
    <name evidence="1" type="ORF">GPECTOR_5000g1301</name>
</gene>
<evidence type="ECO:0000313" key="2">
    <source>
        <dbReference type="Proteomes" id="UP000075714"/>
    </source>
</evidence>
<proteinExistence type="predicted"/>
<comment type="caution">
    <text evidence="1">The sequence shown here is derived from an EMBL/GenBank/DDBJ whole genome shotgun (WGS) entry which is preliminary data.</text>
</comment>
<sequence>MSASEGSLDEAALLGRYQPCEQLPGLEELQLPGLYNTDGTATAMGFRTVSALRTAAAGAEVHIRLDLREAETFAR</sequence>
<dbReference type="AlphaFoldDB" id="A0A150H4V9"/>
<dbReference type="Proteomes" id="UP000075714">
    <property type="component" value="Unassembled WGS sequence"/>
</dbReference>
<organism evidence="1 2">
    <name type="scientific">Gonium pectorale</name>
    <name type="common">Green alga</name>
    <dbReference type="NCBI Taxonomy" id="33097"/>
    <lineage>
        <taxon>Eukaryota</taxon>
        <taxon>Viridiplantae</taxon>
        <taxon>Chlorophyta</taxon>
        <taxon>core chlorophytes</taxon>
        <taxon>Chlorophyceae</taxon>
        <taxon>CS clade</taxon>
        <taxon>Chlamydomonadales</taxon>
        <taxon>Volvocaceae</taxon>
        <taxon>Gonium</taxon>
    </lineage>
</organism>
<evidence type="ECO:0000313" key="1">
    <source>
        <dbReference type="EMBL" id="KXZ57074.1"/>
    </source>
</evidence>
<reference evidence="2" key="1">
    <citation type="journal article" date="2016" name="Nat. Commun.">
        <title>The Gonium pectorale genome demonstrates co-option of cell cycle regulation during the evolution of multicellularity.</title>
        <authorList>
            <person name="Hanschen E.R."/>
            <person name="Marriage T.N."/>
            <person name="Ferris P.J."/>
            <person name="Hamaji T."/>
            <person name="Toyoda A."/>
            <person name="Fujiyama A."/>
            <person name="Neme R."/>
            <person name="Noguchi H."/>
            <person name="Minakuchi Y."/>
            <person name="Suzuki M."/>
            <person name="Kawai-Toyooka H."/>
            <person name="Smith D.R."/>
            <person name="Sparks H."/>
            <person name="Anderson J."/>
            <person name="Bakaric R."/>
            <person name="Luria V."/>
            <person name="Karger A."/>
            <person name="Kirschner M.W."/>
            <person name="Durand P.M."/>
            <person name="Michod R.E."/>
            <person name="Nozaki H."/>
            <person name="Olson B.J."/>
        </authorList>
    </citation>
    <scope>NUCLEOTIDE SEQUENCE [LARGE SCALE GENOMIC DNA]</scope>
    <source>
        <strain evidence="2">NIES-2863</strain>
    </source>
</reference>
<name>A0A150H4V9_GONPE</name>
<accession>A0A150H4V9</accession>